<feature type="domain" description="DUF4190" evidence="3">
    <location>
        <begin position="73"/>
        <end position="139"/>
    </location>
</feature>
<evidence type="ECO:0000256" key="2">
    <source>
        <dbReference type="SAM" id="Phobius"/>
    </source>
</evidence>
<evidence type="ECO:0000313" key="5">
    <source>
        <dbReference type="Proteomes" id="UP000578819"/>
    </source>
</evidence>
<dbReference type="RefSeq" id="WP_184535668.1">
    <property type="nucleotide sequence ID" value="NZ_JACHJW010000001.1"/>
</dbReference>
<comment type="caution">
    <text evidence="4">The sequence shown here is derived from an EMBL/GenBank/DDBJ whole genome shotgun (WGS) entry which is preliminary data.</text>
</comment>
<organism evidence="4 5">
    <name type="scientific">Micromonospora polyrhachis</name>
    <dbReference type="NCBI Taxonomy" id="1282883"/>
    <lineage>
        <taxon>Bacteria</taxon>
        <taxon>Bacillati</taxon>
        <taxon>Actinomycetota</taxon>
        <taxon>Actinomycetes</taxon>
        <taxon>Micromonosporales</taxon>
        <taxon>Micromonosporaceae</taxon>
        <taxon>Micromonospora</taxon>
    </lineage>
</organism>
<feature type="transmembrane region" description="Helical" evidence="2">
    <location>
        <begin position="124"/>
        <end position="152"/>
    </location>
</feature>
<dbReference type="EMBL" id="JACHJW010000001">
    <property type="protein sequence ID" value="MBB4959792.1"/>
    <property type="molecule type" value="Genomic_DNA"/>
</dbReference>
<keyword evidence="2" id="KW-1133">Transmembrane helix</keyword>
<sequence length="164" mass="16797">MSYPNWNDPSQGTQEPAGYPDPNQPVSKYPVSGQPISGYPVSGQPVNPDGTPAGAYPGYGYPMIAAAPPTNGMSIAALVVSIVGILGLCGYGLGGYIGIIGAILGHVSRRQIREKGESGDGMALAGIIVGWIATAIALIATLAIIGFIVWAANYEPTTDYGTTD</sequence>
<dbReference type="Pfam" id="PF13828">
    <property type="entry name" value="DUF4190"/>
    <property type="match status" value="1"/>
</dbReference>
<keyword evidence="5" id="KW-1185">Reference proteome</keyword>
<accession>A0A7W7WQR8</accession>
<dbReference type="AlphaFoldDB" id="A0A7W7WQR8"/>
<feature type="transmembrane region" description="Helical" evidence="2">
    <location>
        <begin position="75"/>
        <end position="104"/>
    </location>
</feature>
<dbReference type="InterPro" id="IPR025241">
    <property type="entry name" value="DUF4190"/>
</dbReference>
<feature type="compositionally biased region" description="Polar residues" evidence="1">
    <location>
        <begin position="1"/>
        <end position="14"/>
    </location>
</feature>
<dbReference type="Proteomes" id="UP000578819">
    <property type="component" value="Unassembled WGS sequence"/>
</dbReference>
<evidence type="ECO:0000256" key="1">
    <source>
        <dbReference type="SAM" id="MobiDB-lite"/>
    </source>
</evidence>
<protein>
    <recommendedName>
        <fullName evidence="3">DUF4190 domain-containing protein</fullName>
    </recommendedName>
</protein>
<name>A0A7W7WQR8_9ACTN</name>
<evidence type="ECO:0000313" key="4">
    <source>
        <dbReference type="EMBL" id="MBB4959792.1"/>
    </source>
</evidence>
<keyword evidence="2" id="KW-0812">Transmembrane</keyword>
<evidence type="ECO:0000259" key="3">
    <source>
        <dbReference type="Pfam" id="PF13828"/>
    </source>
</evidence>
<proteinExistence type="predicted"/>
<gene>
    <name evidence="4" type="ORF">FHR38_003525</name>
</gene>
<reference evidence="4 5" key="1">
    <citation type="submission" date="2020-08" db="EMBL/GenBank/DDBJ databases">
        <title>Sequencing the genomes of 1000 actinobacteria strains.</title>
        <authorList>
            <person name="Klenk H.-P."/>
        </authorList>
    </citation>
    <scope>NUCLEOTIDE SEQUENCE [LARGE SCALE GENOMIC DNA]</scope>
    <source>
        <strain evidence="4 5">DSM 45886</strain>
    </source>
</reference>
<keyword evidence="2" id="KW-0472">Membrane</keyword>
<feature type="region of interest" description="Disordered" evidence="1">
    <location>
        <begin position="1"/>
        <end position="35"/>
    </location>
</feature>